<evidence type="ECO:0008006" key="3">
    <source>
        <dbReference type="Google" id="ProtNLM"/>
    </source>
</evidence>
<dbReference type="Gene3D" id="1.10.150.20">
    <property type="entry name" value="5' to 3' exonuclease, C-terminal subdomain"/>
    <property type="match status" value="1"/>
</dbReference>
<dbReference type="InterPro" id="IPR010995">
    <property type="entry name" value="DNA_repair_Rad51/TF_NusA_a-hlx"/>
</dbReference>
<dbReference type="GO" id="GO:0003677">
    <property type="term" value="F:DNA binding"/>
    <property type="evidence" value="ECO:0007669"/>
    <property type="project" value="UniProtKB-KW"/>
</dbReference>
<dbReference type="PANTHER" id="PTHR22942">
    <property type="entry name" value="RECA/RAD51/RADA DNA STRAND-PAIRING FAMILY MEMBER"/>
    <property type="match status" value="1"/>
</dbReference>
<sequence length="88" mass="9184">MPGVGEATAEKLREAGYRTIESIAVASIAELHEAAEIGEGQAKKISAAAREIAEFGVFVTADKVLERREKVGLITTSSEQLDALLGGG</sequence>
<reference evidence="2" key="1">
    <citation type="journal article" date="2014" name="Front. Microbiol.">
        <title>High frequency of phylogenetically diverse reductive dehalogenase-homologous genes in deep subseafloor sedimentary metagenomes.</title>
        <authorList>
            <person name="Kawai M."/>
            <person name="Futagami T."/>
            <person name="Toyoda A."/>
            <person name="Takaki Y."/>
            <person name="Nishi S."/>
            <person name="Hori S."/>
            <person name="Arai W."/>
            <person name="Tsubouchi T."/>
            <person name="Morono Y."/>
            <person name="Uchiyama I."/>
            <person name="Ito T."/>
            <person name="Fujiyama A."/>
            <person name="Inagaki F."/>
            <person name="Takami H."/>
        </authorList>
    </citation>
    <scope>NUCLEOTIDE SEQUENCE</scope>
    <source>
        <strain evidence="2">Expedition CK06-06</strain>
    </source>
</reference>
<feature type="non-terminal residue" evidence="2">
    <location>
        <position position="88"/>
    </location>
</feature>
<gene>
    <name evidence="2" type="ORF">S06H3_56463</name>
</gene>
<dbReference type="GO" id="GO:0000166">
    <property type="term" value="F:nucleotide binding"/>
    <property type="evidence" value="ECO:0007669"/>
    <property type="project" value="InterPro"/>
</dbReference>
<proteinExistence type="predicted"/>
<dbReference type="Pfam" id="PF14520">
    <property type="entry name" value="HHH_5"/>
    <property type="match status" value="1"/>
</dbReference>
<keyword evidence="1" id="KW-0238">DNA-binding</keyword>
<dbReference type="AlphaFoldDB" id="X1QD33"/>
<dbReference type="SUPFAM" id="SSF47794">
    <property type="entry name" value="Rad51 N-terminal domain-like"/>
    <property type="match status" value="1"/>
</dbReference>
<dbReference type="EMBL" id="BARV01036319">
    <property type="protein sequence ID" value="GAI52721.1"/>
    <property type="molecule type" value="Genomic_DNA"/>
</dbReference>
<protein>
    <recommendedName>
        <fullName evidence="3">DNA repair and recombination protein RadA</fullName>
    </recommendedName>
</protein>
<organism evidence="2">
    <name type="scientific">marine sediment metagenome</name>
    <dbReference type="NCBI Taxonomy" id="412755"/>
    <lineage>
        <taxon>unclassified sequences</taxon>
        <taxon>metagenomes</taxon>
        <taxon>ecological metagenomes</taxon>
    </lineage>
</organism>
<comment type="caution">
    <text evidence="2">The sequence shown here is derived from an EMBL/GenBank/DDBJ whole genome shotgun (WGS) entry which is preliminary data.</text>
</comment>
<accession>X1QD33</accession>
<dbReference type="PANTHER" id="PTHR22942:SF30">
    <property type="entry name" value="MEIOTIC RECOMBINATION PROTEIN DMC1_LIM15 HOMOLOG"/>
    <property type="match status" value="1"/>
</dbReference>
<evidence type="ECO:0000313" key="2">
    <source>
        <dbReference type="EMBL" id="GAI52721.1"/>
    </source>
</evidence>
<evidence type="ECO:0000256" key="1">
    <source>
        <dbReference type="ARBA" id="ARBA00023125"/>
    </source>
</evidence>
<name>X1QD33_9ZZZZ</name>